<dbReference type="CDD" id="cd07185">
    <property type="entry name" value="OmpA_C-like"/>
    <property type="match status" value="1"/>
</dbReference>
<keyword evidence="7" id="KW-1185">Reference proteome</keyword>
<evidence type="ECO:0000259" key="5">
    <source>
        <dbReference type="PROSITE" id="PS51123"/>
    </source>
</evidence>
<comment type="subcellular location">
    <subcellularLocation>
        <location evidence="1">Cell outer membrane</location>
    </subcellularLocation>
</comment>
<dbReference type="SUPFAM" id="SSF103088">
    <property type="entry name" value="OmpA-like"/>
    <property type="match status" value="1"/>
</dbReference>
<sequence length="349" mass="38860">MLKSNPLKNYIIGEVTTSSGANKQIYKMTNTMGIDANYLVSKQWSVNLGVNRAMHINLLSDPDPVRVSNTTEYTTWIYAYKYTSYLIGARYNQYDKFFQCNIHYAGMAKQAIENNGGAGGGIITNGNGLSSTILSRKENTFVISPEYGITGVSSFDLPMELSVGLHIPTSIFSKEQATFIRNGSNAGTNNLNFTQAAVWLRVRIPFLVWSRNPKAPKPVIVTKPAPQKTVEYEGKKVATGEKIILKSLQFEQAKDVLSPSAMAELDKVEQLMQQSSTMIIEIIGHTSDEGDRNSNIELSLKRAKACKEYLLKKGIKSNRIQVRGMGPDSPISRTDKSLNRRVEMQIIRM</sequence>
<dbReference type="PANTHER" id="PTHR30329">
    <property type="entry name" value="STATOR ELEMENT OF FLAGELLAR MOTOR COMPLEX"/>
    <property type="match status" value="1"/>
</dbReference>
<protein>
    <recommendedName>
        <fullName evidence="5">OmpA-like domain-containing protein</fullName>
    </recommendedName>
</protein>
<accession>A0A916YW78</accession>
<dbReference type="InterPro" id="IPR006664">
    <property type="entry name" value="OMP_bac"/>
</dbReference>
<dbReference type="InterPro" id="IPR036737">
    <property type="entry name" value="OmpA-like_sf"/>
</dbReference>
<dbReference type="PROSITE" id="PS51123">
    <property type="entry name" value="OMPA_2"/>
    <property type="match status" value="1"/>
</dbReference>
<dbReference type="Proteomes" id="UP000609064">
    <property type="component" value="Unassembled WGS sequence"/>
</dbReference>
<reference evidence="6" key="2">
    <citation type="submission" date="2020-09" db="EMBL/GenBank/DDBJ databases">
        <authorList>
            <person name="Sun Q."/>
            <person name="Zhou Y."/>
        </authorList>
    </citation>
    <scope>NUCLEOTIDE SEQUENCE</scope>
    <source>
        <strain evidence="6">CGMCC 1.15958</strain>
    </source>
</reference>
<comment type="caution">
    <text evidence="6">The sequence shown here is derived from an EMBL/GenBank/DDBJ whole genome shotgun (WGS) entry which is preliminary data.</text>
</comment>
<dbReference type="PRINTS" id="PR01021">
    <property type="entry name" value="OMPADOMAIN"/>
</dbReference>
<evidence type="ECO:0000256" key="2">
    <source>
        <dbReference type="ARBA" id="ARBA00023136"/>
    </source>
</evidence>
<organism evidence="6 7">
    <name type="scientific">Emticicia aquatilis</name>
    <dbReference type="NCBI Taxonomy" id="1537369"/>
    <lineage>
        <taxon>Bacteria</taxon>
        <taxon>Pseudomonadati</taxon>
        <taxon>Bacteroidota</taxon>
        <taxon>Cytophagia</taxon>
        <taxon>Cytophagales</taxon>
        <taxon>Leadbetterellaceae</taxon>
        <taxon>Emticicia</taxon>
    </lineage>
</organism>
<dbReference type="GO" id="GO:0009279">
    <property type="term" value="C:cell outer membrane"/>
    <property type="evidence" value="ECO:0007669"/>
    <property type="project" value="UniProtKB-SubCell"/>
</dbReference>
<proteinExistence type="predicted"/>
<feature type="domain" description="OmpA-like" evidence="5">
    <location>
        <begin position="237"/>
        <end position="349"/>
    </location>
</feature>
<dbReference type="PANTHER" id="PTHR30329:SF21">
    <property type="entry name" value="LIPOPROTEIN YIAD-RELATED"/>
    <property type="match status" value="1"/>
</dbReference>
<dbReference type="Gene3D" id="3.30.1330.60">
    <property type="entry name" value="OmpA-like domain"/>
    <property type="match status" value="1"/>
</dbReference>
<reference evidence="6" key="1">
    <citation type="journal article" date="2014" name="Int. J. Syst. Evol. Microbiol.">
        <title>Complete genome sequence of Corynebacterium casei LMG S-19264T (=DSM 44701T), isolated from a smear-ripened cheese.</title>
        <authorList>
            <consortium name="US DOE Joint Genome Institute (JGI-PGF)"/>
            <person name="Walter F."/>
            <person name="Albersmeier A."/>
            <person name="Kalinowski J."/>
            <person name="Ruckert C."/>
        </authorList>
    </citation>
    <scope>NUCLEOTIDE SEQUENCE</scope>
    <source>
        <strain evidence="6">CGMCC 1.15958</strain>
    </source>
</reference>
<dbReference type="EMBL" id="BMKK01000006">
    <property type="protein sequence ID" value="GGD63957.1"/>
    <property type="molecule type" value="Genomic_DNA"/>
</dbReference>
<evidence type="ECO:0000256" key="1">
    <source>
        <dbReference type="ARBA" id="ARBA00004442"/>
    </source>
</evidence>
<evidence type="ECO:0000313" key="6">
    <source>
        <dbReference type="EMBL" id="GGD63957.1"/>
    </source>
</evidence>
<evidence type="ECO:0000313" key="7">
    <source>
        <dbReference type="Proteomes" id="UP000609064"/>
    </source>
</evidence>
<keyword evidence="3" id="KW-0998">Cell outer membrane</keyword>
<dbReference type="Pfam" id="PF00691">
    <property type="entry name" value="OmpA"/>
    <property type="match status" value="1"/>
</dbReference>
<dbReference type="InterPro" id="IPR050330">
    <property type="entry name" value="Bact_OuterMem_StrucFunc"/>
</dbReference>
<evidence type="ECO:0000256" key="4">
    <source>
        <dbReference type="PROSITE-ProRule" id="PRU00473"/>
    </source>
</evidence>
<name>A0A916YW78_9BACT</name>
<keyword evidence="2 4" id="KW-0472">Membrane</keyword>
<evidence type="ECO:0000256" key="3">
    <source>
        <dbReference type="ARBA" id="ARBA00023237"/>
    </source>
</evidence>
<dbReference type="AlphaFoldDB" id="A0A916YW78"/>
<dbReference type="InterPro" id="IPR006665">
    <property type="entry name" value="OmpA-like"/>
</dbReference>
<gene>
    <name evidence="6" type="ORF">GCM10011514_29940</name>
</gene>